<evidence type="ECO:0000313" key="2">
    <source>
        <dbReference type="EMBL" id="PTQ38365.1"/>
    </source>
</evidence>
<feature type="compositionally biased region" description="Basic and acidic residues" evidence="1">
    <location>
        <begin position="104"/>
        <end position="117"/>
    </location>
</feature>
<organism evidence="2 3">
    <name type="scientific">Marchantia polymorpha</name>
    <name type="common">Common liverwort</name>
    <name type="synonym">Marchantia aquatica</name>
    <dbReference type="NCBI Taxonomy" id="3197"/>
    <lineage>
        <taxon>Eukaryota</taxon>
        <taxon>Viridiplantae</taxon>
        <taxon>Streptophyta</taxon>
        <taxon>Embryophyta</taxon>
        <taxon>Marchantiophyta</taxon>
        <taxon>Marchantiopsida</taxon>
        <taxon>Marchantiidae</taxon>
        <taxon>Marchantiales</taxon>
        <taxon>Marchantiaceae</taxon>
        <taxon>Marchantia</taxon>
    </lineage>
</organism>
<keyword evidence="3" id="KW-1185">Reference proteome</keyword>
<feature type="region of interest" description="Disordered" evidence="1">
    <location>
        <begin position="86"/>
        <end position="117"/>
    </location>
</feature>
<proteinExistence type="predicted"/>
<feature type="region of interest" description="Disordered" evidence="1">
    <location>
        <begin position="294"/>
        <end position="347"/>
    </location>
</feature>
<evidence type="ECO:0000313" key="3">
    <source>
        <dbReference type="Proteomes" id="UP000244005"/>
    </source>
</evidence>
<gene>
    <name evidence="2" type="ORF">MARPO_0051s0003</name>
</gene>
<dbReference type="EMBL" id="KZ772723">
    <property type="protein sequence ID" value="PTQ38365.1"/>
    <property type="molecule type" value="Genomic_DNA"/>
</dbReference>
<feature type="compositionally biased region" description="Polar residues" evidence="1">
    <location>
        <begin position="885"/>
        <end position="894"/>
    </location>
</feature>
<feature type="compositionally biased region" description="Low complexity" evidence="1">
    <location>
        <begin position="801"/>
        <end position="811"/>
    </location>
</feature>
<feature type="region of interest" description="Disordered" evidence="1">
    <location>
        <begin position="663"/>
        <end position="688"/>
    </location>
</feature>
<feature type="compositionally biased region" description="Low complexity" evidence="1">
    <location>
        <begin position="401"/>
        <end position="411"/>
    </location>
</feature>
<feature type="compositionally biased region" description="Polar residues" evidence="1">
    <location>
        <begin position="1143"/>
        <end position="1165"/>
    </location>
</feature>
<dbReference type="OrthoDB" id="10329476at2759"/>
<evidence type="ECO:0000256" key="1">
    <source>
        <dbReference type="SAM" id="MobiDB-lite"/>
    </source>
</evidence>
<sequence length="1187" mass="129585">MSRLRGLPPLQVFRPVARAMRAVPSNLFFHSFFLRMAGCFILGELPEELRIIGHDDVPDPVIMSCLSQMQLTDHCYEKSTSLVASRAANDRSSPHSCVRAGKSPRHEHGPPVPGDRDFRQEADSIFLNCTLATELQGLKKMLRVMGEAKEELLGSLSGPGSIKRRIAPAEEDEDVGKLFSEWRLVGRTLRPIDNNVVAGDSFKLSSLAQNLKGENQFFEPLVFQPDKNAKADHQFFEPLVAYSTNESSEPTKPSQGGDTLKPAAHTTANMKKSHGFEPQSATFLNELSDSTKSALAGDSLKPSSVASHHNKENPVFDPPVFHPANELSESTKSVSRKAEDRPQKLDRCHVQVSDASLCDDGVTSQTVCQDRKETRKLIEERDTVLRLNRAPDHSEEEDTTSSDTAASSDTLTTEEEDSACNLKIVKGSGAWMSKKTSPEYLREERILNAAIEAGVSYFHDGVVYRENLIYDMLRSPSSGTQEDILDSNHDLEEFQKPAPRKKSYNPELFSLSNDHFLEAFERSLAELDPKDTIDQETFASVTRHTAEPEPVFHQFNFASLVNYRVETENLPNLDPPPPFISPVPTAAATPARDAAGPLANLDDSSPLLTDSAKEMNQFFLDEEASRDSADEGNQFFLEGETLGDSVEEVKQFLLEEQSFSKDPFNFSVRGPTTPEQGAEVNPPPRKEHRDTARILVEEFNRARIVEEPRTTVASAIRCPKEAAATGAEVAAGNLVPSSEPSGAAPGMAQVGPALLIVPLDDLQGTAKTYQEELKQRRASLESERVVRPGAADTQCTASHRSSLSLPNLEELNANRLGESDRGNSGHLEPLNDRSNIPTDNADDLNQRSRPRPKTITDFFNPSEMTLRRPSTIEPRKKDKSDIKSSLRTPDQKSPSEVPVDLRFALPPPSARSSSRRHSLSEKSLEIAGLALTPIRVPSRDRVCAIHGVWDQSQGSCSLCSHGAPKKRGESRVFGVAGSKSPQMESTPHKKIGESASPFGVAGSQSPYGKTHTSFLKKGGGSPSPSGLAPGSKTPQTPQSTTSSGSEASPKQNPFKRNSGIYSSLVPREKRSGDGSSVLFNTSRLSTSVNLPSSSRMSTSVNLPSSSERLGNQRQSTSKSNFESLPPGSLRKSPAQDIKPTPLSKPSFSTSTTLAKSRTLPSTTTTAKEKLTPGAARRTQSVKDRVTR</sequence>
<dbReference type="AlphaFoldDB" id="A0A2R6WX05"/>
<feature type="region of interest" description="Disordered" evidence="1">
    <location>
        <begin position="977"/>
        <end position="1187"/>
    </location>
</feature>
<feature type="region of interest" description="Disordered" evidence="1">
    <location>
        <begin position="385"/>
        <end position="416"/>
    </location>
</feature>
<feature type="compositionally biased region" description="Polar residues" evidence="1">
    <location>
        <begin position="1046"/>
        <end position="1061"/>
    </location>
</feature>
<feature type="compositionally biased region" description="Basic and acidic residues" evidence="1">
    <location>
        <begin position="873"/>
        <end position="884"/>
    </location>
</feature>
<feature type="compositionally biased region" description="Low complexity" evidence="1">
    <location>
        <begin position="1022"/>
        <end position="1045"/>
    </location>
</feature>
<feature type="region of interest" description="Disordered" evidence="1">
    <location>
        <begin position="780"/>
        <end position="920"/>
    </location>
</feature>
<feature type="compositionally biased region" description="Polar residues" evidence="1">
    <location>
        <begin position="244"/>
        <end position="257"/>
    </location>
</feature>
<name>A0A2R6WX05_MARPO</name>
<feature type="compositionally biased region" description="Polar residues" evidence="1">
    <location>
        <begin position="1073"/>
        <end position="1122"/>
    </location>
</feature>
<dbReference type="Proteomes" id="UP000244005">
    <property type="component" value="Unassembled WGS sequence"/>
</dbReference>
<protein>
    <submittedName>
        <fullName evidence="2">Uncharacterized protein</fullName>
    </submittedName>
</protein>
<accession>A0A2R6WX05</accession>
<feature type="compositionally biased region" description="Basic and acidic residues" evidence="1">
    <location>
        <begin position="336"/>
        <end position="347"/>
    </location>
</feature>
<feature type="region of interest" description="Disordered" evidence="1">
    <location>
        <begin position="244"/>
        <end position="263"/>
    </location>
</feature>
<feature type="compositionally biased region" description="Polar residues" evidence="1">
    <location>
        <begin position="1002"/>
        <end position="1012"/>
    </location>
</feature>
<reference evidence="3" key="1">
    <citation type="journal article" date="2017" name="Cell">
        <title>Insights into land plant evolution garnered from the Marchantia polymorpha genome.</title>
        <authorList>
            <person name="Bowman J.L."/>
            <person name="Kohchi T."/>
            <person name="Yamato K.T."/>
            <person name="Jenkins J."/>
            <person name="Shu S."/>
            <person name="Ishizaki K."/>
            <person name="Yamaoka S."/>
            <person name="Nishihama R."/>
            <person name="Nakamura Y."/>
            <person name="Berger F."/>
            <person name="Adam C."/>
            <person name="Aki S.S."/>
            <person name="Althoff F."/>
            <person name="Araki T."/>
            <person name="Arteaga-Vazquez M.A."/>
            <person name="Balasubrmanian S."/>
            <person name="Barry K."/>
            <person name="Bauer D."/>
            <person name="Boehm C.R."/>
            <person name="Briginshaw L."/>
            <person name="Caballero-Perez J."/>
            <person name="Catarino B."/>
            <person name="Chen F."/>
            <person name="Chiyoda S."/>
            <person name="Chovatia M."/>
            <person name="Davies K.M."/>
            <person name="Delmans M."/>
            <person name="Demura T."/>
            <person name="Dierschke T."/>
            <person name="Dolan L."/>
            <person name="Dorantes-Acosta A.E."/>
            <person name="Eklund D.M."/>
            <person name="Florent S.N."/>
            <person name="Flores-Sandoval E."/>
            <person name="Fujiyama A."/>
            <person name="Fukuzawa H."/>
            <person name="Galik B."/>
            <person name="Grimanelli D."/>
            <person name="Grimwood J."/>
            <person name="Grossniklaus U."/>
            <person name="Hamada T."/>
            <person name="Haseloff J."/>
            <person name="Hetherington A.J."/>
            <person name="Higo A."/>
            <person name="Hirakawa Y."/>
            <person name="Hundley H.N."/>
            <person name="Ikeda Y."/>
            <person name="Inoue K."/>
            <person name="Inoue S.I."/>
            <person name="Ishida S."/>
            <person name="Jia Q."/>
            <person name="Kakita M."/>
            <person name="Kanazawa T."/>
            <person name="Kawai Y."/>
            <person name="Kawashima T."/>
            <person name="Kennedy M."/>
            <person name="Kinose K."/>
            <person name="Kinoshita T."/>
            <person name="Kohara Y."/>
            <person name="Koide E."/>
            <person name="Komatsu K."/>
            <person name="Kopischke S."/>
            <person name="Kubo M."/>
            <person name="Kyozuka J."/>
            <person name="Lagercrantz U."/>
            <person name="Lin S.S."/>
            <person name="Lindquist E."/>
            <person name="Lipzen A.M."/>
            <person name="Lu C.W."/>
            <person name="De Luna E."/>
            <person name="Martienssen R.A."/>
            <person name="Minamino N."/>
            <person name="Mizutani M."/>
            <person name="Mizutani M."/>
            <person name="Mochizuki N."/>
            <person name="Monte I."/>
            <person name="Mosher R."/>
            <person name="Nagasaki H."/>
            <person name="Nakagami H."/>
            <person name="Naramoto S."/>
            <person name="Nishitani K."/>
            <person name="Ohtani M."/>
            <person name="Okamoto T."/>
            <person name="Okumura M."/>
            <person name="Phillips J."/>
            <person name="Pollak B."/>
            <person name="Reinders A."/>
            <person name="Rovekamp M."/>
            <person name="Sano R."/>
            <person name="Sawa S."/>
            <person name="Schmid M.W."/>
            <person name="Shirakawa M."/>
            <person name="Solano R."/>
            <person name="Spunde A."/>
            <person name="Suetsugu N."/>
            <person name="Sugano S."/>
            <person name="Sugiyama A."/>
            <person name="Sun R."/>
            <person name="Suzuki Y."/>
            <person name="Takenaka M."/>
            <person name="Takezawa D."/>
            <person name="Tomogane H."/>
            <person name="Tsuzuki M."/>
            <person name="Ueda T."/>
            <person name="Umeda M."/>
            <person name="Ward J.M."/>
            <person name="Watanabe Y."/>
            <person name="Yazaki K."/>
            <person name="Yokoyama R."/>
            <person name="Yoshitake Y."/>
            <person name="Yotsui I."/>
            <person name="Zachgo S."/>
            <person name="Schmutz J."/>
        </authorList>
    </citation>
    <scope>NUCLEOTIDE SEQUENCE [LARGE SCALE GENOMIC DNA]</scope>
    <source>
        <strain evidence="3">Tak-1</strain>
    </source>
</reference>